<dbReference type="Gene3D" id="3.30.70.2970">
    <property type="entry name" value="Protein of unknown function (DUF541), domain 2"/>
    <property type="match status" value="1"/>
</dbReference>
<dbReference type="InterPro" id="IPR052022">
    <property type="entry name" value="26kDa_periplasmic_antigen"/>
</dbReference>
<reference evidence="1" key="1">
    <citation type="submission" date="2019-08" db="EMBL/GenBank/DDBJ databases">
        <authorList>
            <person name="Kucharzyk K."/>
            <person name="Murdoch R.W."/>
            <person name="Higgins S."/>
            <person name="Loffler F."/>
        </authorList>
    </citation>
    <scope>NUCLEOTIDE SEQUENCE</scope>
</reference>
<dbReference type="PANTHER" id="PTHR34387:SF2">
    <property type="entry name" value="SLR1258 PROTEIN"/>
    <property type="match status" value="1"/>
</dbReference>
<dbReference type="AlphaFoldDB" id="A0A644VNL5"/>
<dbReference type="GO" id="GO:0006974">
    <property type="term" value="P:DNA damage response"/>
    <property type="evidence" value="ECO:0007669"/>
    <property type="project" value="TreeGrafter"/>
</dbReference>
<sequence length="255" mass="27307">MKKATTLKISLIAGLIACSTLSVLMPNVSYATDFTEKNKQITYTTALPAISVTGFAERTVSPDTASITIGVVSEASTTADAKIANDQAMNVIITNLTELGISKSDMKTSSFSITPNYTLNTDKTARSITSYSVGNMLSIKTHDFTKLSNIIQTATDSGANQIYGVRFYLQNDNTIKDELTAEALRNGKKQASLIASSLGLHLGDVLSVSVSDYSPSYNTVNFEKLSMRAADSRTPIEEGTLKITATASLSFAIRQ</sequence>
<name>A0A644VNL5_9ZZZZ</name>
<accession>A0A644VNL5</accession>
<dbReference type="Pfam" id="PF04402">
    <property type="entry name" value="SIMPL"/>
    <property type="match status" value="1"/>
</dbReference>
<evidence type="ECO:0000313" key="1">
    <source>
        <dbReference type="EMBL" id="MPL92063.1"/>
    </source>
</evidence>
<proteinExistence type="predicted"/>
<gene>
    <name evidence="1" type="ORF">SDC9_38158</name>
</gene>
<comment type="caution">
    <text evidence="1">The sequence shown here is derived from an EMBL/GenBank/DDBJ whole genome shotgun (WGS) entry which is preliminary data.</text>
</comment>
<dbReference type="PANTHER" id="PTHR34387">
    <property type="entry name" value="SLR1258 PROTEIN"/>
    <property type="match status" value="1"/>
</dbReference>
<dbReference type="InterPro" id="IPR007497">
    <property type="entry name" value="SIMPL/DUF541"/>
</dbReference>
<dbReference type="EMBL" id="VSSQ01000347">
    <property type="protein sequence ID" value="MPL92063.1"/>
    <property type="molecule type" value="Genomic_DNA"/>
</dbReference>
<protein>
    <submittedName>
        <fullName evidence="1">26 kDa periplasmic immunogenic protein</fullName>
    </submittedName>
</protein>
<dbReference type="Gene3D" id="3.30.110.170">
    <property type="entry name" value="Protein of unknown function (DUF541), domain 1"/>
    <property type="match status" value="1"/>
</dbReference>
<organism evidence="1">
    <name type="scientific">bioreactor metagenome</name>
    <dbReference type="NCBI Taxonomy" id="1076179"/>
    <lineage>
        <taxon>unclassified sequences</taxon>
        <taxon>metagenomes</taxon>
        <taxon>ecological metagenomes</taxon>
    </lineage>
</organism>